<dbReference type="AlphaFoldDB" id="A0AAD7K8Y6"/>
<dbReference type="InterPro" id="IPR001245">
    <property type="entry name" value="Ser-Thr/Tyr_kinase_cat_dom"/>
</dbReference>
<dbReference type="Proteomes" id="UP001215598">
    <property type="component" value="Unassembled WGS sequence"/>
</dbReference>
<keyword evidence="3" id="KW-1185">Reference proteome</keyword>
<reference evidence="2" key="1">
    <citation type="submission" date="2023-03" db="EMBL/GenBank/DDBJ databases">
        <title>Massive genome expansion in bonnet fungi (Mycena s.s.) driven by repeated elements and novel gene families across ecological guilds.</title>
        <authorList>
            <consortium name="Lawrence Berkeley National Laboratory"/>
            <person name="Harder C.B."/>
            <person name="Miyauchi S."/>
            <person name="Viragh M."/>
            <person name="Kuo A."/>
            <person name="Thoen E."/>
            <person name="Andreopoulos B."/>
            <person name="Lu D."/>
            <person name="Skrede I."/>
            <person name="Drula E."/>
            <person name="Henrissat B."/>
            <person name="Morin E."/>
            <person name="Kohler A."/>
            <person name="Barry K."/>
            <person name="LaButti K."/>
            <person name="Morin E."/>
            <person name="Salamov A."/>
            <person name="Lipzen A."/>
            <person name="Mereny Z."/>
            <person name="Hegedus B."/>
            <person name="Baldrian P."/>
            <person name="Stursova M."/>
            <person name="Weitz H."/>
            <person name="Taylor A."/>
            <person name="Grigoriev I.V."/>
            <person name="Nagy L.G."/>
            <person name="Martin F."/>
            <person name="Kauserud H."/>
        </authorList>
    </citation>
    <scope>NUCLEOTIDE SEQUENCE</scope>
    <source>
        <strain evidence="2">CBHHK182m</strain>
    </source>
</reference>
<feature type="domain" description="Serine-threonine/tyrosine-protein kinase catalytic" evidence="1">
    <location>
        <begin position="1"/>
        <end position="72"/>
    </location>
</feature>
<evidence type="ECO:0000313" key="3">
    <source>
        <dbReference type="Proteomes" id="UP001215598"/>
    </source>
</evidence>
<accession>A0AAD7K8Y6</accession>
<name>A0AAD7K8Y6_9AGAR</name>
<dbReference type="InterPro" id="IPR011009">
    <property type="entry name" value="Kinase-like_dom_sf"/>
</dbReference>
<dbReference type="Pfam" id="PF07714">
    <property type="entry name" value="PK_Tyr_Ser-Thr"/>
    <property type="match status" value="1"/>
</dbReference>
<dbReference type="GO" id="GO:0004672">
    <property type="term" value="F:protein kinase activity"/>
    <property type="evidence" value="ECO:0007669"/>
    <property type="project" value="InterPro"/>
</dbReference>
<organism evidence="2 3">
    <name type="scientific">Mycena metata</name>
    <dbReference type="NCBI Taxonomy" id="1033252"/>
    <lineage>
        <taxon>Eukaryota</taxon>
        <taxon>Fungi</taxon>
        <taxon>Dikarya</taxon>
        <taxon>Basidiomycota</taxon>
        <taxon>Agaricomycotina</taxon>
        <taxon>Agaricomycetes</taxon>
        <taxon>Agaricomycetidae</taxon>
        <taxon>Agaricales</taxon>
        <taxon>Marasmiineae</taxon>
        <taxon>Mycenaceae</taxon>
        <taxon>Mycena</taxon>
    </lineage>
</organism>
<feature type="non-terminal residue" evidence="2">
    <location>
        <position position="1"/>
    </location>
</feature>
<proteinExistence type="predicted"/>
<protein>
    <recommendedName>
        <fullName evidence="1">Serine-threonine/tyrosine-protein kinase catalytic domain-containing protein</fullName>
    </recommendedName>
</protein>
<gene>
    <name evidence="2" type="ORF">B0H16DRAFT_1300229</name>
</gene>
<dbReference type="SUPFAM" id="SSF56112">
    <property type="entry name" value="Protein kinase-like (PK-like)"/>
    <property type="match status" value="1"/>
</dbReference>
<evidence type="ECO:0000259" key="1">
    <source>
        <dbReference type="Pfam" id="PF07714"/>
    </source>
</evidence>
<dbReference type="EMBL" id="JARKIB010000005">
    <property type="protein sequence ID" value="KAJ7779687.1"/>
    <property type="molecule type" value="Genomic_DNA"/>
</dbReference>
<evidence type="ECO:0000313" key="2">
    <source>
        <dbReference type="EMBL" id="KAJ7779687.1"/>
    </source>
</evidence>
<sequence length="75" mass="8456">DVYAFACVCLELETGAPPFAEVAIDVAAFFRVIAGERPERPETMSDGMWYLVTAAWAPDFRQRPDMSQIVWSLQD</sequence>
<comment type="caution">
    <text evidence="2">The sequence shown here is derived from an EMBL/GenBank/DDBJ whole genome shotgun (WGS) entry which is preliminary data.</text>
</comment>
<dbReference type="Gene3D" id="1.10.510.10">
    <property type="entry name" value="Transferase(Phosphotransferase) domain 1"/>
    <property type="match status" value="1"/>
</dbReference>